<sequence>MPPLVRLRRATAQDLPQLLDVETSALADDKLTGRCFPDDTSPAAVQTRLAAYRRVLHEITVAVLTDDQGHSTGRILGWTRWVRRPAPTAPSRSSMQRPLRRAVVNPGHFPAKGDQLFAAGYFQANMDNKTEVVGQQSHWFLSTLVVRREEQGRGVGGMLISVGTEAADKEGWPAYLNSSSVGKRLYEQHGFKTVRISWFTEEIVSYHMLRKAVSGRCEHKHGKHGGK</sequence>
<dbReference type="OrthoDB" id="196847at2759"/>
<keyword evidence="3" id="KW-1185">Reference proteome</keyword>
<dbReference type="Proteomes" id="UP000775872">
    <property type="component" value="Unassembled WGS sequence"/>
</dbReference>
<dbReference type="InterPro" id="IPR016181">
    <property type="entry name" value="Acyl_CoA_acyltransferase"/>
</dbReference>
<dbReference type="InterPro" id="IPR052523">
    <property type="entry name" value="Trichothecene_AcTrans"/>
</dbReference>
<dbReference type="AlphaFoldDB" id="A0A9N9YZN3"/>
<dbReference type="Pfam" id="PF13508">
    <property type="entry name" value="Acetyltransf_7"/>
    <property type="match status" value="1"/>
</dbReference>
<dbReference type="PANTHER" id="PTHR42791">
    <property type="entry name" value="GNAT FAMILY ACETYLTRANSFERASE"/>
    <property type="match status" value="1"/>
</dbReference>
<gene>
    <name evidence="2" type="ORF">CSOL1703_00012067</name>
</gene>
<evidence type="ECO:0000259" key="1">
    <source>
        <dbReference type="PROSITE" id="PS51186"/>
    </source>
</evidence>
<dbReference type="SUPFAM" id="SSF55729">
    <property type="entry name" value="Acyl-CoA N-acyltransferases (Nat)"/>
    <property type="match status" value="1"/>
</dbReference>
<organism evidence="2 3">
    <name type="scientific">Clonostachys solani</name>
    <dbReference type="NCBI Taxonomy" id="160281"/>
    <lineage>
        <taxon>Eukaryota</taxon>
        <taxon>Fungi</taxon>
        <taxon>Dikarya</taxon>
        <taxon>Ascomycota</taxon>
        <taxon>Pezizomycotina</taxon>
        <taxon>Sordariomycetes</taxon>
        <taxon>Hypocreomycetidae</taxon>
        <taxon>Hypocreales</taxon>
        <taxon>Bionectriaceae</taxon>
        <taxon>Clonostachys</taxon>
    </lineage>
</organism>
<accession>A0A9N9YZN3</accession>
<proteinExistence type="predicted"/>
<dbReference type="PROSITE" id="PS51186">
    <property type="entry name" value="GNAT"/>
    <property type="match status" value="1"/>
</dbReference>
<dbReference type="GO" id="GO:0016747">
    <property type="term" value="F:acyltransferase activity, transferring groups other than amino-acyl groups"/>
    <property type="evidence" value="ECO:0007669"/>
    <property type="project" value="InterPro"/>
</dbReference>
<dbReference type="InterPro" id="IPR000182">
    <property type="entry name" value="GNAT_dom"/>
</dbReference>
<reference evidence="2" key="1">
    <citation type="submission" date="2021-10" db="EMBL/GenBank/DDBJ databases">
        <authorList>
            <person name="Piombo E."/>
        </authorList>
    </citation>
    <scope>NUCLEOTIDE SEQUENCE</scope>
</reference>
<evidence type="ECO:0000313" key="3">
    <source>
        <dbReference type="Proteomes" id="UP000775872"/>
    </source>
</evidence>
<comment type="caution">
    <text evidence="2">The sequence shown here is derived from an EMBL/GenBank/DDBJ whole genome shotgun (WGS) entry which is preliminary data.</text>
</comment>
<protein>
    <recommendedName>
        <fullName evidence="1">N-acetyltransferase domain-containing protein</fullName>
    </recommendedName>
</protein>
<dbReference type="EMBL" id="CABFOC020000014">
    <property type="protein sequence ID" value="CAH0046334.1"/>
    <property type="molecule type" value="Genomic_DNA"/>
</dbReference>
<name>A0A9N9YZN3_9HYPO</name>
<dbReference type="PANTHER" id="PTHR42791:SF1">
    <property type="entry name" value="N-ACETYLTRANSFERASE DOMAIN-CONTAINING PROTEIN"/>
    <property type="match status" value="1"/>
</dbReference>
<dbReference type="Gene3D" id="3.40.630.30">
    <property type="match status" value="1"/>
</dbReference>
<feature type="domain" description="N-acetyltransferase" evidence="1">
    <location>
        <begin position="59"/>
        <end position="213"/>
    </location>
</feature>
<evidence type="ECO:0000313" key="2">
    <source>
        <dbReference type="EMBL" id="CAH0046334.1"/>
    </source>
</evidence>